<organism evidence="1 2">
    <name type="scientific">Chryseobacterium nepalense</name>
    <dbReference type="NCBI Taxonomy" id="1854498"/>
    <lineage>
        <taxon>Bacteria</taxon>
        <taxon>Pseudomonadati</taxon>
        <taxon>Bacteroidota</taxon>
        <taxon>Flavobacteriia</taxon>
        <taxon>Flavobacteriales</taxon>
        <taxon>Weeksellaceae</taxon>
        <taxon>Chryseobacterium group</taxon>
        <taxon>Chryseobacterium</taxon>
    </lineage>
</organism>
<sequence>MIDNFTIKLYSQELAEKYLKSKGNYTQSSWIRKTENNDEKETIYPLKKKINNIELRVTERNSVFGNSLHKYFNINNYGETQGNQNYNDFTFCSLLEAIEQLEVDFKGLNLNNGYLQNLEFGFNLLVDKEPKYYLNHNFLLFEHKAPTINKSTNAMNYRKFEHNNLAWKVYDKKTQYGLENNLLRIEMVLSSGELKKLGIYTLNDLKNRENILLLYSKFLESFKGFTIVDNRFERKDLSTELISDLGNRLEPSYWKQKRGKNNLYRDKAKLREMIEKNNLNTTGIYFIELIKAKFNELFYDCSIVNQVA</sequence>
<protein>
    <submittedName>
        <fullName evidence="1">Uncharacterized protein</fullName>
    </submittedName>
</protein>
<proteinExistence type="predicted"/>
<name>A0ABY4K3C8_9FLAO</name>
<accession>A0ABY4K3C8</accession>
<dbReference type="RefSeq" id="WP_248391043.1">
    <property type="nucleotide sequence ID" value="NZ_CP096203.1"/>
</dbReference>
<dbReference type="Proteomes" id="UP000830552">
    <property type="component" value="Chromosome"/>
</dbReference>
<keyword evidence="2" id="KW-1185">Reference proteome</keyword>
<evidence type="ECO:0000313" key="2">
    <source>
        <dbReference type="Proteomes" id="UP000830552"/>
    </source>
</evidence>
<evidence type="ECO:0000313" key="1">
    <source>
        <dbReference type="EMBL" id="UPQ75287.1"/>
    </source>
</evidence>
<reference evidence="1" key="1">
    <citation type="submission" date="2022-04" db="EMBL/GenBank/DDBJ databases">
        <title>Evolutionary, genomic, and biogeographic characterization of Chryseobacterium nepalense represented by a plastic-degrading bacterium AC3.</title>
        <authorList>
            <person name="Yin Z."/>
            <person name="Liu X."/>
            <person name="Wang D."/>
            <person name="Xie Z."/>
        </authorList>
    </citation>
    <scope>NUCLEOTIDE SEQUENCE</scope>
    <source>
        <strain evidence="1">AC3</strain>
    </source>
</reference>
<gene>
    <name evidence="1" type="ORF">M0D58_14700</name>
</gene>
<dbReference type="EMBL" id="CP096203">
    <property type="protein sequence ID" value="UPQ75287.1"/>
    <property type="molecule type" value="Genomic_DNA"/>
</dbReference>